<dbReference type="InterPro" id="IPR025064">
    <property type="entry name" value="DUF4005"/>
</dbReference>
<dbReference type="PROSITE" id="PS50096">
    <property type="entry name" value="IQ"/>
    <property type="match status" value="2"/>
</dbReference>
<evidence type="ECO:0000313" key="4">
    <source>
        <dbReference type="EMBL" id="KAB2621443.1"/>
    </source>
</evidence>
<evidence type="ECO:0000256" key="2">
    <source>
        <dbReference type="SAM" id="MobiDB-lite"/>
    </source>
</evidence>
<dbReference type="GO" id="GO:0005762">
    <property type="term" value="C:mitochondrial large ribosomal subunit"/>
    <property type="evidence" value="ECO:0007669"/>
    <property type="project" value="InterPro"/>
</dbReference>
<feature type="region of interest" description="Disordered" evidence="2">
    <location>
        <begin position="508"/>
        <end position="583"/>
    </location>
</feature>
<comment type="caution">
    <text evidence="4">The sequence shown here is derived from an EMBL/GenBank/DDBJ whole genome shotgun (WGS) entry which is preliminary data.</text>
</comment>
<dbReference type="Pfam" id="PF00612">
    <property type="entry name" value="IQ"/>
    <property type="match status" value="2"/>
</dbReference>
<dbReference type="GO" id="GO:0005516">
    <property type="term" value="F:calmodulin binding"/>
    <property type="evidence" value="ECO:0007669"/>
    <property type="project" value="UniProtKB-KW"/>
</dbReference>
<dbReference type="AlphaFoldDB" id="A0A5N5H466"/>
<dbReference type="InterPro" id="IPR039145">
    <property type="entry name" value="Ribosomal_mL40_metazoa/plant"/>
</dbReference>
<dbReference type="EMBL" id="SMOL01000231">
    <property type="protein sequence ID" value="KAB2621443.1"/>
    <property type="molecule type" value="Genomic_DNA"/>
</dbReference>
<name>A0A5N5H466_9ROSA</name>
<feature type="compositionally biased region" description="Polar residues" evidence="2">
    <location>
        <begin position="292"/>
        <end position="305"/>
    </location>
</feature>
<accession>A0A5N5H466</accession>
<dbReference type="OrthoDB" id="1298402at2759"/>
<keyword evidence="1" id="KW-0112">Calmodulin-binding</keyword>
<evidence type="ECO:0000313" key="5">
    <source>
        <dbReference type="Proteomes" id="UP000327157"/>
    </source>
</evidence>
<gene>
    <name evidence="4" type="ORF">D8674_023625</name>
</gene>
<evidence type="ECO:0000259" key="3">
    <source>
        <dbReference type="Pfam" id="PF13178"/>
    </source>
</evidence>
<evidence type="ECO:0000256" key="1">
    <source>
        <dbReference type="ARBA" id="ARBA00022860"/>
    </source>
</evidence>
<feature type="compositionally biased region" description="Polar residues" evidence="2">
    <location>
        <begin position="549"/>
        <end position="561"/>
    </location>
</feature>
<feature type="compositionally biased region" description="Basic and acidic residues" evidence="2">
    <location>
        <begin position="562"/>
        <end position="582"/>
    </location>
</feature>
<protein>
    <submittedName>
        <fullName evidence="4">Protein IQ-DOMAIN 14-like</fullName>
    </submittedName>
</protein>
<reference evidence="5" key="2">
    <citation type="submission" date="2019-10" db="EMBL/GenBank/DDBJ databases">
        <title>A de novo genome assembly of a pear dwarfing rootstock.</title>
        <authorList>
            <person name="Wang F."/>
            <person name="Wang J."/>
            <person name="Li S."/>
            <person name="Zhang Y."/>
            <person name="Fang M."/>
            <person name="Ma L."/>
            <person name="Zhao Y."/>
            <person name="Jiang S."/>
        </authorList>
    </citation>
    <scope>NUCLEOTIDE SEQUENCE [LARGE SCALE GENOMIC DNA]</scope>
</reference>
<dbReference type="Gene3D" id="1.20.5.190">
    <property type="match status" value="1"/>
</dbReference>
<dbReference type="InterPro" id="IPR000048">
    <property type="entry name" value="IQ_motif_EF-hand-BS"/>
</dbReference>
<dbReference type="PANTHER" id="PTHR13359">
    <property type="entry name" value="39S RIBOSOMAL PROTEIN L40, MITOCHONDRIAL"/>
    <property type="match status" value="1"/>
</dbReference>
<dbReference type="CDD" id="cd23767">
    <property type="entry name" value="IQCD"/>
    <property type="match status" value="1"/>
</dbReference>
<proteinExistence type="predicted"/>
<feature type="domain" description="DUF4005" evidence="3">
    <location>
        <begin position="529"/>
        <end position="583"/>
    </location>
</feature>
<dbReference type="Pfam" id="PF13178">
    <property type="entry name" value="DUF4005"/>
    <property type="match status" value="1"/>
</dbReference>
<dbReference type="PANTHER" id="PTHR13359:SF2">
    <property type="entry name" value="LARGE RIBOSOMAL SUBUNIT PROTEIN ML40"/>
    <property type="match status" value="1"/>
</dbReference>
<sequence length="668" mass="75239">MIRILKIKPVTSFIESSSSHNFLQRCSVSGTAKGKSKTKAAGPLKRSKITVKRGTAAPAAKGGGGHISPAEKLYDSCLNAPTPVRWLPPVQRKREIMREKMGLISKERQREIEMLKKDKGKLGIPEKPTIIGTPGLDLISLGLVDVEKIPKYNLTVEDGRKLAKEYSRVLMRRHRARQAAESTLLRLKKEAIEALPEHLKAAALVPDLTPFPVNRFMATLTPPIEGYIEKAPCLCLLSFAGFPSFFAFDMISCFLCRWRYACELMMGKASRWIINFLVGKQEKKINDAPKTKVSNESSSTTSARPSVNRPGTPKVKRRWSFGKLAGKEASHRVTRSVDSIDISKLSLKVRKNHAVAPRDVENAAATRIQAAFRSHLARKALHALKGLVKLQALIRGHIVRKQTTATIMQMQALMAIQVRARFKRIQMVEEAQIANKKQLIIRRGHPQYSGVNRKSIALNTNDVQRVAKSTSGHLNHSQAVGRFEHGYSTVYSDRHSISNRHHYEESSFATVNSPWNYPAASKPKPRRHSFAHQPQEDTDYEDFAFKPNYMTNTKSSKAKARSQSEPKQRPEGSLKNRSKQTEVDATLVAMGDQVLKRSSTQFKPNGQKSHDPWFVKLYRSRRLSEDNKHASVSSSTVHSYYQESLAAYELFQTDREHAESYTSMYIKM</sequence>
<reference evidence="4 5" key="1">
    <citation type="submission" date="2019-09" db="EMBL/GenBank/DDBJ databases">
        <authorList>
            <person name="Ou C."/>
        </authorList>
    </citation>
    <scope>NUCLEOTIDE SEQUENCE [LARGE SCALE GENOMIC DNA]</scope>
    <source>
        <strain evidence="4">S2</strain>
        <tissue evidence="4">Leaf</tissue>
    </source>
</reference>
<dbReference type="Proteomes" id="UP000327157">
    <property type="component" value="Chromosome 4"/>
</dbReference>
<dbReference type="SMART" id="SM00015">
    <property type="entry name" value="IQ"/>
    <property type="match status" value="2"/>
</dbReference>
<organism evidence="4 5">
    <name type="scientific">Pyrus ussuriensis x Pyrus communis</name>
    <dbReference type="NCBI Taxonomy" id="2448454"/>
    <lineage>
        <taxon>Eukaryota</taxon>
        <taxon>Viridiplantae</taxon>
        <taxon>Streptophyta</taxon>
        <taxon>Embryophyta</taxon>
        <taxon>Tracheophyta</taxon>
        <taxon>Spermatophyta</taxon>
        <taxon>Magnoliopsida</taxon>
        <taxon>eudicotyledons</taxon>
        <taxon>Gunneridae</taxon>
        <taxon>Pentapetalae</taxon>
        <taxon>rosids</taxon>
        <taxon>fabids</taxon>
        <taxon>Rosales</taxon>
        <taxon>Rosaceae</taxon>
        <taxon>Amygdaloideae</taxon>
        <taxon>Maleae</taxon>
        <taxon>Pyrus</taxon>
    </lineage>
</organism>
<feature type="region of interest" description="Disordered" evidence="2">
    <location>
        <begin position="287"/>
        <end position="315"/>
    </location>
</feature>
<keyword evidence="5" id="KW-1185">Reference proteome</keyword>
<reference evidence="4 5" key="3">
    <citation type="submission" date="2019-11" db="EMBL/GenBank/DDBJ databases">
        <title>A de novo genome assembly of a pear dwarfing rootstock.</title>
        <authorList>
            <person name="Wang F."/>
            <person name="Wang J."/>
            <person name="Li S."/>
            <person name="Zhang Y."/>
            <person name="Fang M."/>
            <person name="Ma L."/>
            <person name="Zhao Y."/>
            <person name="Jiang S."/>
        </authorList>
    </citation>
    <scope>NUCLEOTIDE SEQUENCE [LARGE SCALE GENOMIC DNA]</scope>
    <source>
        <strain evidence="4">S2</strain>
        <tissue evidence="4">Leaf</tissue>
    </source>
</reference>